<comment type="caution">
    <text evidence="2">The sequence shown here is derived from an EMBL/GenBank/DDBJ whole genome shotgun (WGS) entry which is preliminary data.</text>
</comment>
<protein>
    <recommendedName>
        <fullName evidence="1">Fibronectin type-III domain-containing protein</fullName>
    </recommendedName>
</protein>
<gene>
    <name evidence="2" type="ORF">AVEN_174389_1</name>
</gene>
<dbReference type="PROSITE" id="PS50853">
    <property type="entry name" value="FN3"/>
    <property type="match status" value="1"/>
</dbReference>
<dbReference type="Gene3D" id="2.60.40.10">
    <property type="entry name" value="Immunoglobulins"/>
    <property type="match status" value="1"/>
</dbReference>
<evidence type="ECO:0000259" key="1">
    <source>
        <dbReference type="PROSITE" id="PS50853"/>
    </source>
</evidence>
<dbReference type="AlphaFoldDB" id="A0A4Y2SYY8"/>
<dbReference type="OrthoDB" id="438268at2759"/>
<dbReference type="Proteomes" id="UP000499080">
    <property type="component" value="Unassembled WGS sequence"/>
</dbReference>
<evidence type="ECO:0000313" key="2">
    <source>
        <dbReference type="EMBL" id="GBN93598.1"/>
    </source>
</evidence>
<dbReference type="InterPro" id="IPR013783">
    <property type="entry name" value="Ig-like_fold"/>
</dbReference>
<evidence type="ECO:0000313" key="3">
    <source>
        <dbReference type="Proteomes" id="UP000499080"/>
    </source>
</evidence>
<keyword evidence="3" id="KW-1185">Reference proteome</keyword>
<dbReference type="InterPro" id="IPR003961">
    <property type="entry name" value="FN3_dom"/>
</dbReference>
<proteinExistence type="predicted"/>
<organism evidence="2 3">
    <name type="scientific">Araneus ventricosus</name>
    <name type="common">Orbweaver spider</name>
    <name type="synonym">Epeira ventricosa</name>
    <dbReference type="NCBI Taxonomy" id="182803"/>
    <lineage>
        <taxon>Eukaryota</taxon>
        <taxon>Metazoa</taxon>
        <taxon>Ecdysozoa</taxon>
        <taxon>Arthropoda</taxon>
        <taxon>Chelicerata</taxon>
        <taxon>Arachnida</taxon>
        <taxon>Araneae</taxon>
        <taxon>Araneomorphae</taxon>
        <taxon>Entelegynae</taxon>
        <taxon>Araneoidea</taxon>
        <taxon>Araneidae</taxon>
        <taxon>Araneus</taxon>
    </lineage>
</organism>
<dbReference type="EMBL" id="BGPR01025025">
    <property type="protein sequence ID" value="GBN93598.1"/>
    <property type="molecule type" value="Genomic_DNA"/>
</dbReference>
<sequence length="84" mass="9638">MNQISWIRSKNNEVLITDSQSYTLYEFAVRSHDVDKRQGPLSPTVECRTKEAMPSSPRDLTWPPADANSIRLNWKPSKYLLNGS</sequence>
<dbReference type="InterPro" id="IPR036116">
    <property type="entry name" value="FN3_sf"/>
</dbReference>
<dbReference type="SUPFAM" id="SSF49265">
    <property type="entry name" value="Fibronectin type III"/>
    <property type="match status" value="1"/>
</dbReference>
<reference evidence="2 3" key="1">
    <citation type="journal article" date="2019" name="Sci. Rep.">
        <title>Orb-weaving spider Araneus ventricosus genome elucidates the spidroin gene catalogue.</title>
        <authorList>
            <person name="Kono N."/>
            <person name="Nakamura H."/>
            <person name="Ohtoshi R."/>
            <person name="Moran D.A.P."/>
            <person name="Shinohara A."/>
            <person name="Yoshida Y."/>
            <person name="Fujiwara M."/>
            <person name="Mori M."/>
            <person name="Tomita M."/>
            <person name="Arakawa K."/>
        </authorList>
    </citation>
    <scope>NUCLEOTIDE SEQUENCE [LARGE SCALE GENOMIC DNA]</scope>
</reference>
<name>A0A4Y2SYY8_ARAVE</name>
<feature type="domain" description="Fibronectin type-III" evidence="1">
    <location>
        <begin position="1"/>
        <end position="52"/>
    </location>
</feature>
<accession>A0A4Y2SYY8</accession>